<dbReference type="EMBL" id="CM046111">
    <property type="protein sequence ID" value="KAI8425178.1"/>
    <property type="molecule type" value="Genomic_DNA"/>
</dbReference>
<organism evidence="1 2">
    <name type="scientific">Choristoneura fumiferana</name>
    <name type="common">Spruce budworm moth</name>
    <name type="synonym">Archips fumiferana</name>
    <dbReference type="NCBI Taxonomy" id="7141"/>
    <lineage>
        <taxon>Eukaryota</taxon>
        <taxon>Metazoa</taxon>
        <taxon>Ecdysozoa</taxon>
        <taxon>Arthropoda</taxon>
        <taxon>Hexapoda</taxon>
        <taxon>Insecta</taxon>
        <taxon>Pterygota</taxon>
        <taxon>Neoptera</taxon>
        <taxon>Endopterygota</taxon>
        <taxon>Lepidoptera</taxon>
        <taxon>Glossata</taxon>
        <taxon>Ditrysia</taxon>
        <taxon>Tortricoidea</taxon>
        <taxon>Tortricidae</taxon>
        <taxon>Tortricinae</taxon>
        <taxon>Choristoneura</taxon>
    </lineage>
</organism>
<keyword evidence="2" id="KW-1185">Reference proteome</keyword>
<comment type="caution">
    <text evidence="1">The sequence shown here is derived from an EMBL/GenBank/DDBJ whole genome shotgun (WGS) entry which is preliminary data.</text>
</comment>
<accession>A0ACC0JM22</accession>
<sequence length="349" mass="39325">MSNYAPYATAAAVTAGVLGSAYCAYSIYKNKTRIPIEWRQVGTLDKIYTYPIKSCAPVILNSATCETLGLKDGWLRDRFLMIVDEKSNFITARAYPELLLVEPTIRSSILTLKHRDMEPVHVNLAEVIALQTPKTGYVWGVPVPVLDCGWEVSEWISRMINGNLKINYKNDAIFRLLDRSSINFRLVYYASQNPRTLRDSTNKAYKFTKNDTGALPDETPFNMVNDASVDDLNTRLAPDCRVTHRSFRPNFLLKGSQAYDEDKWRFIKIGDNVFEILKPCGRCILTTIDPETGVRNTKTEPLATLKTYRQIEDPVLRKSAGNAPRMGLQMTLRSPPGGIVSLNDPVYVA</sequence>
<dbReference type="Proteomes" id="UP001064048">
    <property type="component" value="Chromosome 11"/>
</dbReference>
<proteinExistence type="predicted"/>
<evidence type="ECO:0000313" key="1">
    <source>
        <dbReference type="EMBL" id="KAI8425178.1"/>
    </source>
</evidence>
<protein>
    <submittedName>
        <fullName evidence="1">Uncharacterized protein</fullName>
    </submittedName>
</protein>
<name>A0ACC0JM22_CHOFU</name>
<reference evidence="1 2" key="1">
    <citation type="journal article" date="2022" name="Genome Biol. Evol.">
        <title>The Spruce Budworm Genome: Reconstructing the Evolutionary History of Antifreeze Proteins.</title>
        <authorList>
            <person name="Beliveau C."/>
            <person name="Gagne P."/>
            <person name="Picq S."/>
            <person name="Vernygora O."/>
            <person name="Keeling C.I."/>
            <person name="Pinkney K."/>
            <person name="Doucet D."/>
            <person name="Wen F."/>
            <person name="Johnston J.S."/>
            <person name="Maaroufi H."/>
            <person name="Boyle B."/>
            <person name="Laroche J."/>
            <person name="Dewar K."/>
            <person name="Juretic N."/>
            <person name="Blackburn G."/>
            <person name="Nisole A."/>
            <person name="Brunet B."/>
            <person name="Brandao M."/>
            <person name="Lumley L."/>
            <person name="Duan J."/>
            <person name="Quan G."/>
            <person name="Lucarotti C.J."/>
            <person name="Roe A.D."/>
            <person name="Sperling F.A.H."/>
            <person name="Levesque R.C."/>
            <person name="Cusson M."/>
        </authorList>
    </citation>
    <scope>NUCLEOTIDE SEQUENCE [LARGE SCALE GENOMIC DNA]</scope>
    <source>
        <strain evidence="1">Glfc:IPQL:Cfum</strain>
    </source>
</reference>
<evidence type="ECO:0000313" key="2">
    <source>
        <dbReference type="Proteomes" id="UP001064048"/>
    </source>
</evidence>
<gene>
    <name evidence="1" type="ORF">MSG28_007003</name>
</gene>